<dbReference type="EMBL" id="FOSN01000008">
    <property type="protein sequence ID" value="SFK45684.1"/>
    <property type="molecule type" value="Genomic_DNA"/>
</dbReference>
<keyword evidence="4" id="KW-1185">Reference proteome</keyword>
<dbReference type="SUPFAM" id="SSF81324">
    <property type="entry name" value="Voltage-gated potassium channels"/>
    <property type="match status" value="1"/>
</dbReference>
<sequence>MDALAWNSNWAWSAPLIVLTVILHVIGLGIINERAIQIEAAVKNRRHFLFFFGLVMGITTLFVTVLHGIEASIWAVAYRLLGALPDTRDAVLYSLGAMTTYGHAGIFLAPHWRLMGALEALNGMMLFGLTTAFMFAIIQRIWPPGSEAWPPRIRWPKRKNPPIPRARLQPAGSVSHSAAERIDPSSAE</sequence>
<keyword evidence="2" id="KW-0472">Membrane</keyword>
<feature type="compositionally biased region" description="Basic and acidic residues" evidence="1">
    <location>
        <begin position="178"/>
        <end position="188"/>
    </location>
</feature>
<evidence type="ECO:0000313" key="4">
    <source>
        <dbReference type="Proteomes" id="UP000198755"/>
    </source>
</evidence>
<keyword evidence="2" id="KW-0812">Transmembrane</keyword>
<organism evidence="3 4">
    <name type="scientific">Methylocapsa palsarum</name>
    <dbReference type="NCBI Taxonomy" id="1612308"/>
    <lineage>
        <taxon>Bacteria</taxon>
        <taxon>Pseudomonadati</taxon>
        <taxon>Pseudomonadota</taxon>
        <taxon>Alphaproteobacteria</taxon>
        <taxon>Hyphomicrobiales</taxon>
        <taxon>Beijerinckiaceae</taxon>
        <taxon>Methylocapsa</taxon>
    </lineage>
</organism>
<evidence type="ECO:0000313" key="3">
    <source>
        <dbReference type="EMBL" id="SFK45684.1"/>
    </source>
</evidence>
<proteinExistence type="predicted"/>
<reference evidence="3 4" key="1">
    <citation type="submission" date="2016-10" db="EMBL/GenBank/DDBJ databases">
        <authorList>
            <person name="de Groot N.N."/>
        </authorList>
    </citation>
    <scope>NUCLEOTIDE SEQUENCE [LARGE SCALE GENOMIC DNA]</scope>
    <source>
        <strain evidence="3 4">NE2</strain>
    </source>
</reference>
<feature type="transmembrane region" description="Helical" evidence="2">
    <location>
        <begin position="90"/>
        <end position="109"/>
    </location>
</feature>
<dbReference type="Proteomes" id="UP000198755">
    <property type="component" value="Unassembled WGS sequence"/>
</dbReference>
<feature type="transmembrane region" description="Helical" evidence="2">
    <location>
        <begin position="51"/>
        <end position="78"/>
    </location>
</feature>
<protein>
    <recommendedName>
        <fullName evidence="5">Ion channel</fullName>
    </recommendedName>
</protein>
<evidence type="ECO:0000256" key="1">
    <source>
        <dbReference type="SAM" id="MobiDB-lite"/>
    </source>
</evidence>
<feature type="transmembrane region" description="Helical" evidence="2">
    <location>
        <begin position="121"/>
        <end position="142"/>
    </location>
</feature>
<keyword evidence="2" id="KW-1133">Transmembrane helix</keyword>
<gene>
    <name evidence="3" type="ORF">SAMN05444581_10875</name>
</gene>
<feature type="transmembrane region" description="Helical" evidence="2">
    <location>
        <begin position="12"/>
        <end position="31"/>
    </location>
</feature>
<dbReference type="STRING" id="1612308.SAMN05444581_10875"/>
<feature type="region of interest" description="Disordered" evidence="1">
    <location>
        <begin position="152"/>
        <end position="188"/>
    </location>
</feature>
<evidence type="ECO:0008006" key="5">
    <source>
        <dbReference type="Google" id="ProtNLM"/>
    </source>
</evidence>
<accession>A0A1I3ZNG0</accession>
<dbReference type="AlphaFoldDB" id="A0A1I3ZNG0"/>
<evidence type="ECO:0000256" key="2">
    <source>
        <dbReference type="SAM" id="Phobius"/>
    </source>
</evidence>
<name>A0A1I3ZNG0_9HYPH</name>